<protein>
    <submittedName>
        <fullName evidence="2">Uncharacterized protein</fullName>
    </submittedName>
</protein>
<accession>A0A210QHQ0</accession>
<dbReference type="Proteomes" id="UP000242188">
    <property type="component" value="Unassembled WGS sequence"/>
</dbReference>
<proteinExistence type="predicted"/>
<dbReference type="EMBL" id="NEDP02003628">
    <property type="protein sequence ID" value="OWF48260.1"/>
    <property type="molecule type" value="Genomic_DNA"/>
</dbReference>
<feature type="compositionally biased region" description="Basic residues" evidence="1">
    <location>
        <begin position="63"/>
        <end position="78"/>
    </location>
</feature>
<feature type="region of interest" description="Disordered" evidence="1">
    <location>
        <begin position="52"/>
        <end position="78"/>
    </location>
</feature>
<evidence type="ECO:0000313" key="3">
    <source>
        <dbReference type="Proteomes" id="UP000242188"/>
    </source>
</evidence>
<organism evidence="2 3">
    <name type="scientific">Mizuhopecten yessoensis</name>
    <name type="common">Japanese scallop</name>
    <name type="synonym">Patinopecten yessoensis</name>
    <dbReference type="NCBI Taxonomy" id="6573"/>
    <lineage>
        <taxon>Eukaryota</taxon>
        <taxon>Metazoa</taxon>
        <taxon>Spiralia</taxon>
        <taxon>Lophotrochozoa</taxon>
        <taxon>Mollusca</taxon>
        <taxon>Bivalvia</taxon>
        <taxon>Autobranchia</taxon>
        <taxon>Pteriomorphia</taxon>
        <taxon>Pectinida</taxon>
        <taxon>Pectinoidea</taxon>
        <taxon>Pectinidae</taxon>
        <taxon>Mizuhopecten</taxon>
    </lineage>
</organism>
<evidence type="ECO:0000313" key="2">
    <source>
        <dbReference type="EMBL" id="OWF48260.1"/>
    </source>
</evidence>
<keyword evidence="3" id="KW-1185">Reference proteome</keyword>
<evidence type="ECO:0000256" key="1">
    <source>
        <dbReference type="SAM" id="MobiDB-lite"/>
    </source>
</evidence>
<name>A0A210QHQ0_MIZYE</name>
<gene>
    <name evidence="2" type="ORF">KP79_PYT07359</name>
</gene>
<sequence>MGLANVTIALISVKLNYNHHHRQLMIQLLLQMQVLMRLSLLMSRSASGKKYVASEKQNQLRTKGTRKRKSTAGKGRQYKKGRLESSDFTVVTLNHKDLYQFVTGEQDRDRYNL</sequence>
<dbReference type="AlphaFoldDB" id="A0A210QHQ0"/>
<comment type="caution">
    <text evidence="2">The sequence shown here is derived from an EMBL/GenBank/DDBJ whole genome shotgun (WGS) entry which is preliminary data.</text>
</comment>
<reference evidence="2 3" key="1">
    <citation type="journal article" date="2017" name="Nat. Ecol. Evol.">
        <title>Scallop genome provides insights into evolution of bilaterian karyotype and development.</title>
        <authorList>
            <person name="Wang S."/>
            <person name="Zhang J."/>
            <person name="Jiao W."/>
            <person name="Li J."/>
            <person name="Xun X."/>
            <person name="Sun Y."/>
            <person name="Guo X."/>
            <person name="Huan P."/>
            <person name="Dong B."/>
            <person name="Zhang L."/>
            <person name="Hu X."/>
            <person name="Sun X."/>
            <person name="Wang J."/>
            <person name="Zhao C."/>
            <person name="Wang Y."/>
            <person name="Wang D."/>
            <person name="Huang X."/>
            <person name="Wang R."/>
            <person name="Lv J."/>
            <person name="Li Y."/>
            <person name="Zhang Z."/>
            <person name="Liu B."/>
            <person name="Lu W."/>
            <person name="Hui Y."/>
            <person name="Liang J."/>
            <person name="Zhou Z."/>
            <person name="Hou R."/>
            <person name="Li X."/>
            <person name="Liu Y."/>
            <person name="Li H."/>
            <person name="Ning X."/>
            <person name="Lin Y."/>
            <person name="Zhao L."/>
            <person name="Xing Q."/>
            <person name="Dou J."/>
            <person name="Li Y."/>
            <person name="Mao J."/>
            <person name="Guo H."/>
            <person name="Dou H."/>
            <person name="Li T."/>
            <person name="Mu C."/>
            <person name="Jiang W."/>
            <person name="Fu Q."/>
            <person name="Fu X."/>
            <person name="Miao Y."/>
            <person name="Liu J."/>
            <person name="Yu Q."/>
            <person name="Li R."/>
            <person name="Liao H."/>
            <person name="Li X."/>
            <person name="Kong Y."/>
            <person name="Jiang Z."/>
            <person name="Chourrout D."/>
            <person name="Li R."/>
            <person name="Bao Z."/>
        </authorList>
    </citation>
    <scope>NUCLEOTIDE SEQUENCE [LARGE SCALE GENOMIC DNA]</scope>
    <source>
        <strain evidence="2 3">PY_sf001</strain>
    </source>
</reference>